<keyword evidence="2" id="KW-1185">Reference proteome</keyword>
<dbReference type="EMBL" id="BPLR01009662">
    <property type="protein sequence ID" value="GIY33600.1"/>
    <property type="molecule type" value="Genomic_DNA"/>
</dbReference>
<dbReference type="AlphaFoldDB" id="A0AAV4SHN3"/>
<name>A0AAV4SHN3_CAEEX</name>
<evidence type="ECO:0000313" key="1">
    <source>
        <dbReference type="EMBL" id="GIY33600.1"/>
    </source>
</evidence>
<proteinExistence type="predicted"/>
<protein>
    <submittedName>
        <fullName evidence="1">Uncharacterized protein</fullName>
    </submittedName>
</protein>
<sequence length="98" mass="10840">MRASRDSMHLWLLSRITGRLDSRGGHRRPPEARPSMLDALKLLFVLTGASTYLGEPTLTFFKLVETSWDTMLCAFSAPVRSQAVNGQVLSMNSQSVGN</sequence>
<organism evidence="1 2">
    <name type="scientific">Caerostris extrusa</name>
    <name type="common">Bark spider</name>
    <name type="synonym">Caerostris bankana</name>
    <dbReference type="NCBI Taxonomy" id="172846"/>
    <lineage>
        <taxon>Eukaryota</taxon>
        <taxon>Metazoa</taxon>
        <taxon>Ecdysozoa</taxon>
        <taxon>Arthropoda</taxon>
        <taxon>Chelicerata</taxon>
        <taxon>Arachnida</taxon>
        <taxon>Araneae</taxon>
        <taxon>Araneomorphae</taxon>
        <taxon>Entelegynae</taxon>
        <taxon>Araneoidea</taxon>
        <taxon>Araneidae</taxon>
        <taxon>Caerostris</taxon>
    </lineage>
</organism>
<evidence type="ECO:0000313" key="2">
    <source>
        <dbReference type="Proteomes" id="UP001054945"/>
    </source>
</evidence>
<gene>
    <name evidence="1" type="ORF">CEXT_32721</name>
</gene>
<reference evidence="1 2" key="1">
    <citation type="submission" date="2021-06" db="EMBL/GenBank/DDBJ databases">
        <title>Caerostris extrusa draft genome.</title>
        <authorList>
            <person name="Kono N."/>
            <person name="Arakawa K."/>
        </authorList>
    </citation>
    <scope>NUCLEOTIDE SEQUENCE [LARGE SCALE GENOMIC DNA]</scope>
</reference>
<accession>A0AAV4SHN3</accession>
<dbReference type="Proteomes" id="UP001054945">
    <property type="component" value="Unassembled WGS sequence"/>
</dbReference>
<comment type="caution">
    <text evidence="1">The sequence shown here is derived from an EMBL/GenBank/DDBJ whole genome shotgun (WGS) entry which is preliminary data.</text>
</comment>